<dbReference type="OrthoDB" id="115567at2"/>
<reference evidence="1 2" key="1">
    <citation type="journal article" date="2018" name="Front. Microbiol.">
        <title>Hydrolytic Capabilities as a Key to Environmental Success: Chitinolytic and Cellulolytic Acidobacteria From Acidic Sub-arctic Soils and Boreal Peatlands.</title>
        <authorList>
            <person name="Belova S.E."/>
            <person name="Ravin N.V."/>
            <person name="Pankratov T.A."/>
            <person name="Rakitin A.L."/>
            <person name="Ivanova A.A."/>
            <person name="Beletsky A.V."/>
            <person name="Mardanov A.V."/>
            <person name="Sinninghe Damste J.S."/>
            <person name="Dedysh S.N."/>
        </authorList>
    </citation>
    <scope>NUCLEOTIDE SEQUENCE [LARGE SCALE GENOMIC DNA]</scope>
    <source>
        <strain evidence="1 2">SBC82</strain>
    </source>
</reference>
<dbReference type="KEGG" id="abas:ACPOL_1461"/>
<dbReference type="AlphaFoldDB" id="A0A2Z5FWA8"/>
<evidence type="ECO:0000313" key="1">
    <source>
        <dbReference type="EMBL" id="AXC10807.1"/>
    </source>
</evidence>
<dbReference type="RefSeq" id="WP_114206370.1">
    <property type="nucleotide sequence ID" value="NZ_CP030840.1"/>
</dbReference>
<keyword evidence="2" id="KW-1185">Reference proteome</keyword>
<protein>
    <submittedName>
        <fullName evidence="1">Uncharacterized protein</fullName>
    </submittedName>
</protein>
<sequence length="192" mass="21342">MPEPADTAPRIDSSFPHRWQATILGRRPLIAPARHFVYPAEVEEVERGALELMVRPPANGDFLGTFALGFADPSVPTGVWSCPHPDWLCAVAGGYAYLVNTTAPDQWEQVEYRPVLAVASLPKQRLLLFSGHQSLVAYGPNGKAWQTGRLSWEGFKILRIDDQSLIGLGWDMMTDREFEFKVDLATGEHQPA</sequence>
<gene>
    <name evidence="1" type="ORF">ACPOL_1461</name>
</gene>
<name>A0A2Z5FWA8_9BACT</name>
<evidence type="ECO:0000313" key="2">
    <source>
        <dbReference type="Proteomes" id="UP000253606"/>
    </source>
</evidence>
<dbReference type="EMBL" id="CP030840">
    <property type="protein sequence ID" value="AXC10807.1"/>
    <property type="molecule type" value="Genomic_DNA"/>
</dbReference>
<accession>A0A2Z5FWA8</accession>
<dbReference type="Proteomes" id="UP000253606">
    <property type="component" value="Chromosome"/>
</dbReference>
<proteinExistence type="predicted"/>
<organism evidence="1 2">
    <name type="scientific">Acidisarcina polymorpha</name>
    <dbReference type="NCBI Taxonomy" id="2211140"/>
    <lineage>
        <taxon>Bacteria</taxon>
        <taxon>Pseudomonadati</taxon>
        <taxon>Acidobacteriota</taxon>
        <taxon>Terriglobia</taxon>
        <taxon>Terriglobales</taxon>
        <taxon>Acidobacteriaceae</taxon>
        <taxon>Acidisarcina</taxon>
    </lineage>
</organism>